<dbReference type="PROSITE" id="PS50995">
    <property type="entry name" value="HTH_MARR_2"/>
    <property type="match status" value="1"/>
</dbReference>
<dbReference type="SMART" id="SM00347">
    <property type="entry name" value="HTH_MARR"/>
    <property type="match status" value="1"/>
</dbReference>
<keyword evidence="3" id="KW-1185">Reference proteome</keyword>
<dbReference type="STRING" id="517418.Ctha_2597"/>
<dbReference type="EMBL" id="CP001100">
    <property type="protein sequence ID" value="ACF15046.1"/>
    <property type="molecule type" value="Genomic_DNA"/>
</dbReference>
<dbReference type="InterPro" id="IPR036388">
    <property type="entry name" value="WH-like_DNA-bd_sf"/>
</dbReference>
<dbReference type="InterPro" id="IPR036390">
    <property type="entry name" value="WH_DNA-bd_sf"/>
</dbReference>
<gene>
    <name evidence="2" type="ordered locus">Ctha_2597</name>
</gene>
<dbReference type="HOGENOM" id="CLU_083287_5_1_10"/>
<dbReference type="Gene3D" id="1.10.10.10">
    <property type="entry name" value="Winged helix-like DNA-binding domain superfamily/Winged helix DNA-binding domain"/>
    <property type="match status" value="1"/>
</dbReference>
<dbReference type="GO" id="GO:0003700">
    <property type="term" value="F:DNA-binding transcription factor activity"/>
    <property type="evidence" value="ECO:0007669"/>
    <property type="project" value="InterPro"/>
</dbReference>
<evidence type="ECO:0000313" key="3">
    <source>
        <dbReference type="Proteomes" id="UP000001208"/>
    </source>
</evidence>
<dbReference type="PANTHER" id="PTHR33164:SF43">
    <property type="entry name" value="HTH-TYPE TRANSCRIPTIONAL REPRESSOR YETL"/>
    <property type="match status" value="1"/>
</dbReference>
<dbReference type="GO" id="GO:0006950">
    <property type="term" value="P:response to stress"/>
    <property type="evidence" value="ECO:0007669"/>
    <property type="project" value="TreeGrafter"/>
</dbReference>
<proteinExistence type="predicted"/>
<dbReference type="PANTHER" id="PTHR33164">
    <property type="entry name" value="TRANSCRIPTIONAL REGULATOR, MARR FAMILY"/>
    <property type="match status" value="1"/>
</dbReference>
<accession>B3QY80</accession>
<dbReference type="eggNOG" id="COG1846">
    <property type="taxonomic scope" value="Bacteria"/>
</dbReference>
<dbReference type="AlphaFoldDB" id="B3QY80"/>
<dbReference type="Pfam" id="PF12802">
    <property type="entry name" value="MarR_2"/>
    <property type="match status" value="1"/>
</dbReference>
<dbReference type="InterPro" id="IPR000835">
    <property type="entry name" value="HTH_MarR-typ"/>
</dbReference>
<evidence type="ECO:0000313" key="2">
    <source>
        <dbReference type="EMBL" id="ACF15046.1"/>
    </source>
</evidence>
<evidence type="ECO:0000259" key="1">
    <source>
        <dbReference type="PROSITE" id="PS50995"/>
    </source>
</evidence>
<dbReference type="Proteomes" id="UP000001208">
    <property type="component" value="Chromosome"/>
</dbReference>
<name>B3QY80_CHLT3</name>
<dbReference type="OrthoDB" id="1431064at2"/>
<reference evidence="2 3" key="1">
    <citation type="submission" date="2008-06" db="EMBL/GenBank/DDBJ databases">
        <title>Complete sequence of Chloroherpeton thalassium ATCC 35110.</title>
        <authorList>
            <consortium name="US DOE Joint Genome Institute"/>
            <person name="Lucas S."/>
            <person name="Copeland A."/>
            <person name="Lapidus A."/>
            <person name="Glavina del Rio T."/>
            <person name="Dalin E."/>
            <person name="Tice H."/>
            <person name="Bruce D."/>
            <person name="Goodwin L."/>
            <person name="Pitluck S."/>
            <person name="Schmutz J."/>
            <person name="Larimer F."/>
            <person name="Land M."/>
            <person name="Hauser L."/>
            <person name="Kyrpides N."/>
            <person name="Mikhailova N."/>
            <person name="Liu Z."/>
            <person name="Li T."/>
            <person name="Zhao F."/>
            <person name="Overmann J."/>
            <person name="Bryant D.A."/>
            <person name="Richardson P."/>
        </authorList>
    </citation>
    <scope>NUCLEOTIDE SEQUENCE [LARGE SCALE GENOMIC DNA]</scope>
    <source>
        <strain evidence="3">ATCC 35110 / GB-78</strain>
    </source>
</reference>
<dbReference type="SUPFAM" id="SSF46785">
    <property type="entry name" value="Winged helix' DNA-binding domain"/>
    <property type="match status" value="1"/>
</dbReference>
<feature type="domain" description="HTH marR-type" evidence="1">
    <location>
        <begin position="10"/>
        <end position="143"/>
    </location>
</feature>
<dbReference type="InterPro" id="IPR039422">
    <property type="entry name" value="MarR/SlyA-like"/>
</dbReference>
<protein>
    <submittedName>
        <fullName evidence="2">Transcriptional regulator, MarR family</fullName>
    </submittedName>
</protein>
<organism evidence="2 3">
    <name type="scientific">Chloroherpeton thalassium (strain ATCC 35110 / GB-78)</name>
    <dbReference type="NCBI Taxonomy" id="517418"/>
    <lineage>
        <taxon>Bacteria</taxon>
        <taxon>Pseudomonadati</taxon>
        <taxon>Chlorobiota</taxon>
        <taxon>Chlorobiia</taxon>
        <taxon>Chlorobiales</taxon>
        <taxon>Chloroherpetonaceae</taxon>
        <taxon>Chloroherpeton</taxon>
    </lineage>
</organism>
<dbReference type="PRINTS" id="PR00598">
    <property type="entry name" value="HTHMARR"/>
</dbReference>
<dbReference type="KEGG" id="cts:Ctha_2597"/>
<sequence length="147" mass="16576">MQLTEDGKVFTQIVLEIFKLSGLIAADGDRLTKDLGLTSARWKVLGALSMAGEPMTVAKIAKTMGQTRQGVQRIADEMADAGIVTYRNNPNHKRAKFMVLTDKGNEVYKKLIKIQYPWAEEKAEGIELKEMQMTLRVLKMLTQKFEN</sequence>
<dbReference type="RefSeq" id="WP_012501128.1">
    <property type="nucleotide sequence ID" value="NC_011026.1"/>
</dbReference>